<comment type="caution">
    <text evidence="2">The sequence shown here is derived from an EMBL/GenBank/DDBJ whole genome shotgun (WGS) entry which is preliminary data.</text>
</comment>
<dbReference type="RefSeq" id="WP_380858044.1">
    <property type="nucleotide sequence ID" value="NZ_JBHRXV010000004.1"/>
</dbReference>
<keyword evidence="1" id="KW-0472">Membrane</keyword>
<gene>
    <name evidence="2" type="ORF">ACFOMD_05425</name>
</gene>
<organism evidence="2 3">
    <name type="scientific">Sphingoaurantiacus capsulatus</name>
    <dbReference type="NCBI Taxonomy" id="1771310"/>
    <lineage>
        <taxon>Bacteria</taxon>
        <taxon>Pseudomonadati</taxon>
        <taxon>Pseudomonadota</taxon>
        <taxon>Alphaproteobacteria</taxon>
        <taxon>Sphingomonadales</taxon>
        <taxon>Sphingosinicellaceae</taxon>
        <taxon>Sphingoaurantiacus</taxon>
    </lineage>
</organism>
<keyword evidence="1" id="KW-0812">Transmembrane</keyword>
<keyword evidence="3" id="KW-1185">Reference proteome</keyword>
<evidence type="ECO:0000313" key="2">
    <source>
        <dbReference type="EMBL" id="MFC3712000.1"/>
    </source>
</evidence>
<dbReference type="EMBL" id="JBHRXV010000004">
    <property type="protein sequence ID" value="MFC3712000.1"/>
    <property type="molecule type" value="Genomic_DNA"/>
</dbReference>
<reference evidence="3" key="1">
    <citation type="journal article" date="2019" name="Int. J. Syst. Evol. Microbiol.">
        <title>The Global Catalogue of Microorganisms (GCM) 10K type strain sequencing project: providing services to taxonomists for standard genome sequencing and annotation.</title>
        <authorList>
            <consortium name="The Broad Institute Genomics Platform"/>
            <consortium name="The Broad Institute Genome Sequencing Center for Infectious Disease"/>
            <person name="Wu L."/>
            <person name="Ma J."/>
        </authorList>
    </citation>
    <scope>NUCLEOTIDE SEQUENCE [LARGE SCALE GENOMIC DNA]</scope>
    <source>
        <strain evidence="3">KCTC 42644</strain>
    </source>
</reference>
<dbReference type="Proteomes" id="UP001595615">
    <property type="component" value="Unassembled WGS sequence"/>
</dbReference>
<accession>A0ABV7X776</accession>
<evidence type="ECO:0000256" key="1">
    <source>
        <dbReference type="SAM" id="Phobius"/>
    </source>
</evidence>
<feature type="transmembrane region" description="Helical" evidence="1">
    <location>
        <begin position="45"/>
        <end position="65"/>
    </location>
</feature>
<sequence>MTVPENVAKRRFLTLQLFRLAGLIVAAAGGLVWQTDRLTPYPMPGYGKALLALGLFMMMVVPPILRRAWRSPLNDR</sequence>
<protein>
    <submittedName>
        <fullName evidence="2">Uncharacterized protein</fullName>
    </submittedName>
</protein>
<keyword evidence="1" id="KW-1133">Transmembrane helix</keyword>
<feature type="transmembrane region" description="Helical" evidence="1">
    <location>
        <begin position="12"/>
        <end position="33"/>
    </location>
</feature>
<evidence type="ECO:0000313" key="3">
    <source>
        <dbReference type="Proteomes" id="UP001595615"/>
    </source>
</evidence>
<proteinExistence type="predicted"/>
<name>A0ABV7X776_9SPHN</name>